<evidence type="ECO:0000256" key="4">
    <source>
        <dbReference type="ARBA" id="ARBA00019595"/>
    </source>
</evidence>
<evidence type="ECO:0000256" key="7">
    <source>
        <dbReference type="RuleBase" id="RU364069"/>
    </source>
</evidence>
<dbReference type="OrthoDB" id="9800680at2"/>
<dbReference type="UniPathway" id="UPA00124"/>
<evidence type="ECO:0000256" key="1">
    <source>
        <dbReference type="ARBA" id="ARBA00001298"/>
    </source>
</evidence>
<dbReference type="SUPFAM" id="SSF51182">
    <property type="entry name" value="RmlC-like cupins"/>
    <property type="match status" value="1"/>
</dbReference>
<dbReference type="GeneID" id="70584738"/>
<dbReference type="Proteomes" id="UP000190834">
    <property type="component" value="Unassembled WGS sequence"/>
</dbReference>
<dbReference type="GO" id="GO:0008830">
    <property type="term" value="F:dTDP-4-dehydrorhamnose 3,5-epimerase activity"/>
    <property type="evidence" value="ECO:0007669"/>
    <property type="project" value="UniProtKB-UniRule"/>
</dbReference>
<evidence type="ECO:0000256" key="2">
    <source>
        <dbReference type="ARBA" id="ARBA00001997"/>
    </source>
</evidence>
<evidence type="ECO:0000256" key="6">
    <source>
        <dbReference type="PIRSR" id="PIRSR600888-3"/>
    </source>
</evidence>
<organism evidence="8 9">
    <name type="scientific">Vibrio cincinnatiensis DSM 19608</name>
    <dbReference type="NCBI Taxonomy" id="1123491"/>
    <lineage>
        <taxon>Bacteria</taxon>
        <taxon>Pseudomonadati</taxon>
        <taxon>Pseudomonadota</taxon>
        <taxon>Gammaproteobacteria</taxon>
        <taxon>Vibrionales</taxon>
        <taxon>Vibrionaceae</taxon>
        <taxon>Vibrio</taxon>
    </lineage>
</organism>
<feature type="site" description="Participates in a stacking interaction with the thymidine ring of dTDP-4-oxo-6-deoxyglucose" evidence="6">
    <location>
        <position position="137"/>
    </location>
</feature>
<name>A0A1T4RDX5_VIBCI</name>
<dbReference type="CDD" id="cd00438">
    <property type="entry name" value="cupin_RmlC"/>
    <property type="match status" value="1"/>
</dbReference>
<proteinExistence type="inferred from homology"/>
<dbReference type="EC" id="5.1.3.13" evidence="3 7"/>
<dbReference type="Pfam" id="PF00908">
    <property type="entry name" value="dTDP_sugar_isom"/>
    <property type="match status" value="1"/>
</dbReference>
<evidence type="ECO:0000256" key="3">
    <source>
        <dbReference type="ARBA" id="ARBA00012098"/>
    </source>
</evidence>
<dbReference type="EMBL" id="FUXB01000013">
    <property type="protein sequence ID" value="SKA13821.1"/>
    <property type="molecule type" value="Genomic_DNA"/>
</dbReference>
<evidence type="ECO:0000313" key="9">
    <source>
        <dbReference type="Proteomes" id="UP000190834"/>
    </source>
</evidence>
<dbReference type="RefSeq" id="WP_078926925.1">
    <property type="nucleotide sequence ID" value="NZ_FUXB01000013.1"/>
</dbReference>
<comment type="subunit">
    <text evidence="7">Homodimer.</text>
</comment>
<dbReference type="InterPro" id="IPR011051">
    <property type="entry name" value="RmlC_Cupin_sf"/>
</dbReference>
<feature type="active site" description="Proton acceptor" evidence="5">
    <location>
        <position position="62"/>
    </location>
</feature>
<comment type="catalytic activity">
    <reaction evidence="1 7">
        <text>dTDP-4-dehydro-6-deoxy-alpha-D-glucose = dTDP-4-dehydro-beta-L-rhamnose</text>
        <dbReference type="Rhea" id="RHEA:16969"/>
        <dbReference type="ChEBI" id="CHEBI:57649"/>
        <dbReference type="ChEBI" id="CHEBI:62830"/>
        <dbReference type="EC" id="5.1.3.13"/>
    </reaction>
</comment>
<dbReference type="STRING" id="1123491.SAMN02745782_02552"/>
<keyword evidence="9" id="KW-1185">Reference proteome</keyword>
<feature type="active site" description="Proton donor" evidence="5">
    <location>
        <position position="131"/>
    </location>
</feature>
<protein>
    <recommendedName>
        <fullName evidence="4 7">dTDP-4-dehydrorhamnose 3,5-epimerase</fullName>
        <ecNumber evidence="3 7">5.1.3.13</ecNumber>
    </recommendedName>
    <alternativeName>
        <fullName evidence="7">Thymidine diphospho-4-keto-rhamnose 3,5-epimerase</fullName>
    </alternativeName>
</protein>
<evidence type="ECO:0000313" key="8">
    <source>
        <dbReference type="EMBL" id="SKA13821.1"/>
    </source>
</evidence>
<evidence type="ECO:0000256" key="5">
    <source>
        <dbReference type="PIRSR" id="PIRSR600888-1"/>
    </source>
</evidence>
<keyword evidence="7" id="KW-0413">Isomerase</keyword>
<dbReference type="PANTHER" id="PTHR21047">
    <property type="entry name" value="DTDP-6-DEOXY-D-GLUCOSE-3,5 EPIMERASE"/>
    <property type="match status" value="1"/>
</dbReference>
<dbReference type="AlphaFoldDB" id="A0A1T4RDX5"/>
<dbReference type="InterPro" id="IPR000888">
    <property type="entry name" value="RmlC-like"/>
</dbReference>
<accession>A0A1T4RDX5</accession>
<reference evidence="9" key="1">
    <citation type="submission" date="2017-02" db="EMBL/GenBank/DDBJ databases">
        <authorList>
            <person name="Varghese N."/>
            <person name="Submissions S."/>
        </authorList>
    </citation>
    <scope>NUCLEOTIDE SEQUENCE [LARGE SCALE GENOMIC DNA]</scope>
    <source>
        <strain evidence="9">DSM 19608</strain>
    </source>
</reference>
<dbReference type="InterPro" id="IPR014710">
    <property type="entry name" value="RmlC-like_jellyroll"/>
</dbReference>
<comment type="function">
    <text evidence="2 7">Catalyzes the epimerization of the C3' and C5'positions of dTDP-6-deoxy-D-xylo-4-hexulose, forming dTDP-6-deoxy-L-lyxo-4-hexulose.</text>
</comment>
<dbReference type="Gene3D" id="2.60.120.10">
    <property type="entry name" value="Jelly Rolls"/>
    <property type="match status" value="1"/>
</dbReference>
<gene>
    <name evidence="8" type="ORF">SAMN02745782_02552</name>
</gene>
<dbReference type="NCBIfam" id="TIGR01221">
    <property type="entry name" value="rmlC"/>
    <property type="match status" value="1"/>
</dbReference>
<dbReference type="PANTHER" id="PTHR21047:SF2">
    <property type="entry name" value="THYMIDINE DIPHOSPHO-4-KETO-RHAMNOSE 3,5-EPIMERASE"/>
    <property type="match status" value="1"/>
</dbReference>
<dbReference type="GO" id="GO:0000271">
    <property type="term" value="P:polysaccharide biosynthetic process"/>
    <property type="evidence" value="ECO:0007669"/>
    <property type="project" value="TreeGrafter"/>
</dbReference>
<dbReference type="GO" id="GO:0019305">
    <property type="term" value="P:dTDP-rhamnose biosynthetic process"/>
    <property type="evidence" value="ECO:0007669"/>
    <property type="project" value="UniProtKB-UniRule"/>
</dbReference>
<comment type="similarity">
    <text evidence="7">Belongs to the dTDP-4-dehydrorhamnose 3,5-epimerase family.</text>
</comment>
<sequence length="187" mass="21048">MKVTTTDINGLLVIEPRVFGDSRGFFLESWKESKFDELVGKPVHFVQDNHSKSDAGTLRGLHIQTENPQGKLVRVVSGSVFDVAVDLREGSSTYGKWYGVVLSAENKKQLWIPRGFAHGFLALEDGTEFLYKCDDYYNPSSEFSIQWNDKEVGINWEQFGVVSNLKISDKDANGISLNEFTDLGFKL</sequence>
<comment type="pathway">
    <text evidence="7">Carbohydrate biosynthesis; dTDP-L-rhamnose biosynthesis.</text>
</comment>
<dbReference type="GO" id="GO:0005829">
    <property type="term" value="C:cytosol"/>
    <property type="evidence" value="ECO:0007669"/>
    <property type="project" value="TreeGrafter"/>
</dbReference>